<dbReference type="Proteomes" id="UP001559623">
    <property type="component" value="Unassembled WGS sequence"/>
</dbReference>
<dbReference type="Gene3D" id="2.60.120.10">
    <property type="entry name" value="Jelly Rolls"/>
    <property type="match status" value="1"/>
</dbReference>
<evidence type="ECO:0000259" key="1">
    <source>
        <dbReference type="Pfam" id="PF07883"/>
    </source>
</evidence>
<evidence type="ECO:0000313" key="3">
    <source>
        <dbReference type="Proteomes" id="UP001559623"/>
    </source>
</evidence>
<organism evidence="2 3">
    <name type="scientific">Selenomonas sputigena</name>
    <dbReference type="NCBI Taxonomy" id="69823"/>
    <lineage>
        <taxon>Bacteria</taxon>
        <taxon>Bacillati</taxon>
        <taxon>Bacillota</taxon>
        <taxon>Negativicutes</taxon>
        <taxon>Selenomonadales</taxon>
        <taxon>Selenomonadaceae</taxon>
        <taxon>Selenomonas</taxon>
    </lineage>
</organism>
<accession>A0ABV3X5P6</accession>
<dbReference type="InterPro" id="IPR013096">
    <property type="entry name" value="Cupin_2"/>
</dbReference>
<dbReference type="EMBL" id="JARVLH010000004">
    <property type="protein sequence ID" value="MEX5285530.1"/>
    <property type="molecule type" value="Genomic_DNA"/>
</dbReference>
<protein>
    <submittedName>
        <fullName evidence="2">Cupin domain-containing protein</fullName>
    </submittedName>
</protein>
<dbReference type="Pfam" id="PF07883">
    <property type="entry name" value="Cupin_2"/>
    <property type="match status" value="1"/>
</dbReference>
<reference evidence="2 3" key="1">
    <citation type="submission" date="2023-04" db="EMBL/GenBank/DDBJ databases">
        <title>Genome Sequence of Selenomonas sputigena ATCC 33150.</title>
        <authorList>
            <person name="Miller D.P."/>
            <person name="Anvari S."/>
            <person name="Polson S.W."/>
            <person name="Macdonald M."/>
            <person name="Mcdowell J.V."/>
        </authorList>
    </citation>
    <scope>NUCLEOTIDE SEQUENCE [LARGE SCALE GENOMIC DNA]</scope>
    <source>
        <strain evidence="2 3">ATCC 33150</strain>
    </source>
</reference>
<keyword evidence="3" id="KW-1185">Reference proteome</keyword>
<comment type="caution">
    <text evidence="2">The sequence shown here is derived from an EMBL/GenBank/DDBJ whole genome shotgun (WGS) entry which is preliminary data.</text>
</comment>
<proteinExistence type="predicted"/>
<gene>
    <name evidence="2" type="ORF">QCO44_07760</name>
</gene>
<name>A0ABV3X5P6_9FIRM</name>
<dbReference type="RefSeq" id="WP_368847256.1">
    <property type="nucleotide sequence ID" value="NZ_CP194411.1"/>
</dbReference>
<dbReference type="SUPFAM" id="SSF51182">
    <property type="entry name" value="RmlC-like cupins"/>
    <property type="match status" value="1"/>
</dbReference>
<dbReference type="InterPro" id="IPR014710">
    <property type="entry name" value="RmlC-like_jellyroll"/>
</dbReference>
<evidence type="ECO:0000313" key="2">
    <source>
        <dbReference type="EMBL" id="MEX5285530.1"/>
    </source>
</evidence>
<sequence>MKSFSILQNSEIMNALRNHHRQYLVGTLQNPQDLNHISDTEIEVGITSYQEWAIEPTHFHTRNTEYMYMLEGETKYLNLETGEEHHFTQGDFFVIRKNIRYAQKSLPHTSLIFFKYPGGNDKVITELDEKTRSWLASWQADI</sequence>
<dbReference type="InterPro" id="IPR011051">
    <property type="entry name" value="RmlC_Cupin_sf"/>
</dbReference>
<feature type="domain" description="Cupin type-2" evidence="1">
    <location>
        <begin position="53"/>
        <end position="100"/>
    </location>
</feature>